<protein>
    <recommendedName>
        <fullName evidence="1">RRM domain-containing protein</fullName>
    </recommendedName>
</protein>
<sequence>MYDIFGKYGAIRQIRIGSNKDTRGTAYVIYEDIYDAKTGGGSLVRQAKMSKRFDQKKREEEIVKMQEKYGITTKDNHIHAMVSLIDQQHLPIFSLPALIV</sequence>
<dbReference type="SUPFAM" id="SSF54928">
    <property type="entry name" value="RNA-binding domain, RBD"/>
    <property type="match status" value="1"/>
</dbReference>
<dbReference type="EMBL" id="CAADRP010001112">
    <property type="protein sequence ID" value="VFU35329.1"/>
    <property type="molecule type" value="Genomic_DNA"/>
</dbReference>
<evidence type="ECO:0000259" key="1">
    <source>
        <dbReference type="Pfam" id="PF00076"/>
    </source>
</evidence>
<name>A0A6N2LDD3_SALVM</name>
<feature type="domain" description="RRM" evidence="1">
    <location>
        <begin position="2"/>
        <end position="37"/>
    </location>
</feature>
<dbReference type="InterPro" id="IPR012677">
    <property type="entry name" value="Nucleotide-bd_a/b_plait_sf"/>
</dbReference>
<dbReference type="Gene3D" id="3.30.70.330">
    <property type="match status" value="1"/>
</dbReference>
<dbReference type="Pfam" id="PF00076">
    <property type="entry name" value="RRM_1"/>
    <property type="match status" value="1"/>
</dbReference>
<evidence type="ECO:0000313" key="2">
    <source>
        <dbReference type="EMBL" id="VFU35329.1"/>
    </source>
</evidence>
<dbReference type="InterPro" id="IPR000504">
    <property type="entry name" value="RRM_dom"/>
</dbReference>
<accession>A0A6N2LDD3</accession>
<dbReference type="GO" id="GO:0003723">
    <property type="term" value="F:RNA binding"/>
    <property type="evidence" value="ECO:0007669"/>
    <property type="project" value="InterPro"/>
</dbReference>
<proteinExistence type="predicted"/>
<gene>
    <name evidence="2" type="ORF">SVIM_LOCUS175185</name>
</gene>
<organism evidence="2">
    <name type="scientific">Salix viminalis</name>
    <name type="common">Common osier</name>
    <name type="synonym">Basket willow</name>
    <dbReference type="NCBI Taxonomy" id="40686"/>
    <lineage>
        <taxon>Eukaryota</taxon>
        <taxon>Viridiplantae</taxon>
        <taxon>Streptophyta</taxon>
        <taxon>Embryophyta</taxon>
        <taxon>Tracheophyta</taxon>
        <taxon>Spermatophyta</taxon>
        <taxon>Magnoliopsida</taxon>
        <taxon>eudicotyledons</taxon>
        <taxon>Gunneridae</taxon>
        <taxon>Pentapetalae</taxon>
        <taxon>rosids</taxon>
        <taxon>fabids</taxon>
        <taxon>Malpighiales</taxon>
        <taxon>Salicaceae</taxon>
        <taxon>Saliceae</taxon>
        <taxon>Salix</taxon>
    </lineage>
</organism>
<reference evidence="2" key="1">
    <citation type="submission" date="2019-03" db="EMBL/GenBank/DDBJ databases">
        <authorList>
            <person name="Mank J."/>
            <person name="Almeida P."/>
        </authorList>
    </citation>
    <scope>NUCLEOTIDE SEQUENCE</scope>
    <source>
        <strain evidence="2">78183</strain>
    </source>
</reference>
<dbReference type="AlphaFoldDB" id="A0A6N2LDD3"/>
<dbReference type="InterPro" id="IPR035979">
    <property type="entry name" value="RBD_domain_sf"/>
</dbReference>